<dbReference type="RefSeq" id="WP_191204497.1">
    <property type="nucleotide sequence ID" value="NZ_JACXZA010000003.1"/>
</dbReference>
<gene>
    <name evidence="5" type="ORF">H8B09_15975</name>
</gene>
<keyword evidence="1" id="KW-0805">Transcription regulation</keyword>
<dbReference type="PROSITE" id="PS01124">
    <property type="entry name" value="HTH_ARAC_FAMILY_2"/>
    <property type="match status" value="1"/>
</dbReference>
<dbReference type="InterPro" id="IPR003313">
    <property type="entry name" value="AraC-bd"/>
</dbReference>
<dbReference type="SUPFAM" id="SSF46689">
    <property type="entry name" value="Homeodomain-like"/>
    <property type="match status" value="2"/>
</dbReference>
<dbReference type="Gene3D" id="2.60.120.280">
    <property type="entry name" value="Regulatory protein AraC"/>
    <property type="match status" value="1"/>
</dbReference>
<dbReference type="InterPro" id="IPR037923">
    <property type="entry name" value="HTH-like"/>
</dbReference>
<sequence>MRINPSKQDQRGRPVRLSDSRQRHFLFTGAQPALPIYVESIGYNPEQESIDREEGYPCFHWLETVSGEGTIEVAGQRLTLPPHTGILLYPHIKHSYRKAGDEWSTSYITFDGSQAAPMVTSLGFRHSEWFKWEQEASELSGHLTRMLIAIETADDRSGLDASSGLYRFLLLLKKYGQVSSGSSLFQHMERLNPLLAWLDSNYSDPAVGLPEMAEQLNVSARYLNMLFRKAFGMTAYTYLIQLRLSKAKELISGLERKPIMQIAQEVGYRDASHFISVFRKAEGMTPEQFRKLH</sequence>
<keyword evidence="2" id="KW-0238">DNA-binding</keyword>
<dbReference type="Proteomes" id="UP000609346">
    <property type="component" value="Unassembled WGS sequence"/>
</dbReference>
<dbReference type="Gene3D" id="1.10.10.60">
    <property type="entry name" value="Homeodomain-like"/>
    <property type="match status" value="2"/>
</dbReference>
<dbReference type="InterPro" id="IPR009057">
    <property type="entry name" value="Homeodomain-like_sf"/>
</dbReference>
<dbReference type="Pfam" id="PF02311">
    <property type="entry name" value="AraC_binding"/>
    <property type="match status" value="1"/>
</dbReference>
<evidence type="ECO:0000259" key="4">
    <source>
        <dbReference type="PROSITE" id="PS01124"/>
    </source>
</evidence>
<comment type="caution">
    <text evidence="5">The sequence shown here is derived from an EMBL/GenBank/DDBJ whole genome shotgun (WGS) entry which is preliminary data.</text>
</comment>
<feature type="domain" description="HTH araC/xylS-type" evidence="4">
    <location>
        <begin position="192"/>
        <end position="292"/>
    </location>
</feature>
<dbReference type="PRINTS" id="PR00032">
    <property type="entry name" value="HTHARAC"/>
</dbReference>
<evidence type="ECO:0000313" key="5">
    <source>
        <dbReference type="EMBL" id="MBD3920265.1"/>
    </source>
</evidence>
<dbReference type="PANTHER" id="PTHR43280:SF2">
    <property type="entry name" value="HTH-TYPE TRANSCRIPTIONAL REGULATOR EXSA"/>
    <property type="match status" value="1"/>
</dbReference>
<evidence type="ECO:0000256" key="3">
    <source>
        <dbReference type="ARBA" id="ARBA00023163"/>
    </source>
</evidence>
<dbReference type="InterPro" id="IPR018062">
    <property type="entry name" value="HTH_AraC-typ_CS"/>
</dbReference>
<proteinExistence type="predicted"/>
<dbReference type="EMBL" id="JACXZA010000003">
    <property type="protein sequence ID" value="MBD3920265.1"/>
    <property type="molecule type" value="Genomic_DNA"/>
</dbReference>
<dbReference type="InterPro" id="IPR020449">
    <property type="entry name" value="Tscrpt_reg_AraC-type_HTH"/>
</dbReference>
<organism evidence="5 6">
    <name type="scientific">Paenibacillus terricola</name>
    <dbReference type="NCBI Taxonomy" id="2763503"/>
    <lineage>
        <taxon>Bacteria</taxon>
        <taxon>Bacillati</taxon>
        <taxon>Bacillota</taxon>
        <taxon>Bacilli</taxon>
        <taxon>Bacillales</taxon>
        <taxon>Paenibacillaceae</taxon>
        <taxon>Paenibacillus</taxon>
    </lineage>
</organism>
<dbReference type="SUPFAM" id="SSF51215">
    <property type="entry name" value="Regulatory protein AraC"/>
    <property type="match status" value="1"/>
</dbReference>
<accession>A0ABR8MZ88</accession>
<keyword evidence="6" id="KW-1185">Reference proteome</keyword>
<evidence type="ECO:0000256" key="2">
    <source>
        <dbReference type="ARBA" id="ARBA00023125"/>
    </source>
</evidence>
<evidence type="ECO:0000256" key="1">
    <source>
        <dbReference type="ARBA" id="ARBA00023015"/>
    </source>
</evidence>
<protein>
    <submittedName>
        <fullName evidence="5">Helix-turn-helix transcriptional regulator</fullName>
    </submittedName>
</protein>
<dbReference type="InterPro" id="IPR018060">
    <property type="entry name" value="HTH_AraC"/>
</dbReference>
<name>A0ABR8MZ88_9BACL</name>
<dbReference type="Pfam" id="PF12833">
    <property type="entry name" value="HTH_18"/>
    <property type="match status" value="1"/>
</dbReference>
<reference evidence="5 6" key="1">
    <citation type="submission" date="2020-09" db="EMBL/GenBank/DDBJ databases">
        <title>Paenibacillus sp. strain PR3 16S rRNA gene Genome sequencing and assembly.</title>
        <authorList>
            <person name="Kim J."/>
        </authorList>
    </citation>
    <scope>NUCLEOTIDE SEQUENCE [LARGE SCALE GENOMIC DNA]</scope>
    <source>
        <strain evidence="5 6">PR3</strain>
    </source>
</reference>
<evidence type="ECO:0000313" key="6">
    <source>
        <dbReference type="Proteomes" id="UP000609346"/>
    </source>
</evidence>
<keyword evidence="3" id="KW-0804">Transcription</keyword>
<dbReference type="SMART" id="SM00342">
    <property type="entry name" value="HTH_ARAC"/>
    <property type="match status" value="1"/>
</dbReference>
<dbReference type="PANTHER" id="PTHR43280">
    <property type="entry name" value="ARAC-FAMILY TRANSCRIPTIONAL REGULATOR"/>
    <property type="match status" value="1"/>
</dbReference>
<dbReference type="PROSITE" id="PS00041">
    <property type="entry name" value="HTH_ARAC_FAMILY_1"/>
    <property type="match status" value="1"/>
</dbReference>